<proteinExistence type="predicted"/>
<accession>A0A2M4CAL7</accession>
<sequence length="85" mass="9903">MMSFYAAAAVGLVGRPVEAHGGRWRRLQFTDILSTASSNHRGHRWQASSMHYTRATRAHFLLCWKGFLEKWFLRSPAREVFFFVT</sequence>
<dbReference type="EMBL" id="GGFJ01013213">
    <property type="protein sequence ID" value="MBW62354.1"/>
    <property type="molecule type" value="Transcribed_RNA"/>
</dbReference>
<protein>
    <submittedName>
        <fullName evidence="1">Putative secreted protein</fullName>
    </submittedName>
</protein>
<dbReference type="AlphaFoldDB" id="A0A2M4CAL7"/>
<name>A0A2M4CAL7_9DIPT</name>
<evidence type="ECO:0000313" key="1">
    <source>
        <dbReference type="EMBL" id="MBW62354.1"/>
    </source>
</evidence>
<organism evidence="1">
    <name type="scientific">Anopheles marajoara</name>
    <dbReference type="NCBI Taxonomy" id="58244"/>
    <lineage>
        <taxon>Eukaryota</taxon>
        <taxon>Metazoa</taxon>
        <taxon>Ecdysozoa</taxon>
        <taxon>Arthropoda</taxon>
        <taxon>Hexapoda</taxon>
        <taxon>Insecta</taxon>
        <taxon>Pterygota</taxon>
        <taxon>Neoptera</taxon>
        <taxon>Endopterygota</taxon>
        <taxon>Diptera</taxon>
        <taxon>Nematocera</taxon>
        <taxon>Culicoidea</taxon>
        <taxon>Culicidae</taxon>
        <taxon>Anophelinae</taxon>
        <taxon>Anopheles</taxon>
    </lineage>
</organism>
<reference evidence="1" key="1">
    <citation type="submission" date="2018-01" db="EMBL/GenBank/DDBJ databases">
        <title>An insight into the sialome of Amazonian anophelines.</title>
        <authorList>
            <person name="Ribeiro J.M."/>
            <person name="Scarpassa V."/>
            <person name="Calvo E."/>
        </authorList>
    </citation>
    <scope>NUCLEOTIDE SEQUENCE</scope>
    <source>
        <tissue evidence="1">Salivary glands</tissue>
    </source>
</reference>